<dbReference type="EMBL" id="JAIXMP010000017">
    <property type="protein sequence ID" value="KAI9259559.1"/>
    <property type="molecule type" value="Genomic_DNA"/>
</dbReference>
<evidence type="ECO:0000313" key="2">
    <source>
        <dbReference type="EMBL" id="KAI9259559.1"/>
    </source>
</evidence>
<evidence type="ECO:0000256" key="1">
    <source>
        <dbReference type="SAM" id="MobiDB-lite"/>
    </source>
</evidence>
<keyword evidence="3" id="KW-1185">Reference proteome</keyword>
<reference evidence="2" key="2">
    <citation type="submission" date="2023-02" db="EMBL/GenBank/DDBJ databases">
        <authorList>
            <consortium name="DOE Joint Genome Institute"/>
            <person name="Mondo S.J."/>
            <person name="Chang Y."/>
            <person name="Wang Y."/>
            <person name="Ahrendt S."/>
            <person name="Andreopoulos W."/>
            <person name="Barry K."/>
            <person name="Beard J."/>
            <person name="Benny G.L."/>
            <person name="Blankenship S."/>
            <person name="Bonito G."/>
            <person name="Cuomo C."/>
            <person name="Desiro A."/>
            <person name="Gervers K.A."/>
            <person name="Hundley H."/>
            <person name="Kuo A."/>
            <person name="LaButti K."/>
            <person name="Lang B.F."/>
            <person name="Lipzen A."/>
            <person name="O'Donnell K."/>
            <person name="Pangilinan J."/>
            <person name="Reynolds N."/>
            <person name="Sandor L."/>
            <person name="Smith M.W."/>
            <person name="Tsang A."/>
            <person name="Grigoriev I.V."/>
            <person name="Stajich J.E."/>
            <person name="Spatafora J.W."/>
        </authorList>
    </citation>
    <scope>NUCLEOTIDE SEQUENCE</scope>
    <source>
        <strain evidence="2">RSA 2281</strain>
    </source>
</reference>
<proteinExistence type="predicted"/>
<name>A0AAD5PCQ8_9FUNG</name>
<accession>A0AAD5PCQ8</accession>
<comment type="caution">
    <text evidence="2">The sequence shown here is derived from an EMBL/GenBank/DDBJ whole genome shotgun (WGS) entry which is preliminary data.</text>
</comment>
<feature type="compositionally biased region" description="Polar residues" evidence="1">
    <location>
        <begin position="275"/>
        <end position="285"/>
    </location>
</feature>
<feature type="region of interest" description="Disordered" evidence="1">
    <location>
        <begin position="262"/>
        <end position="315"/>
    </location>
</feature>
<evidence type="ECO:0008006" key="4">
    <source>
        <dbReference type="Google" id="ProtNLM"/>
    </source>
</evidence>
<protein>
    <recommendedName>
        <fullName evidence="4">UspA domain-containing protein</fullName>
    </recommendedName>
</protein>
<dbReference type="PANTHER" id="PTHR47815">
    <property type="entry name" value="UNIVERSAL STRESS PROTEIN A FAMILY PROTEIN C25B2.10"/>
    <property type="match status" value="1"/>
</dbReference>
<evidence type="ECO:0000313" key="3">
    <source>
        <dbReference type="Proteomes" id="UP001209540"/>
    </source>
</evidence>
<sequence length="338" mass="38491">MDSSNTTFRHLVIQEPDKNIKEYRHKHRHKASSTTDKYFDDSVISSIVLPSCHPTDTTSARPLPSSATRFARGRNIFKNNRGSRLSFQSESRTYNRRVSFDSTLDALDQQHVVLRQASDGFERTRRSRVYLVPVNMDIGELDGVKFALMDLADESDEIIAVGIYSQDPDISAQSKADELMRRVMEYHQGDKISMTVEVYSGKSARAVLEEMVDIYEPSMVIVASQKRTKSSHEFSGTGIFKSALKRCLTPIIFVPTESYQRRASTGDIQSKRRCSTTPQDESTMAATRRSVSDPQVKKPPTIQQQQNQPRRRSSASVRFIIKMMAIFKKKYKIDKSIE</sequence>
<dbReference type="Proteomes" id="UP001209540">
    <property type="component" value="Unassembled WGS sequence"/>
</dbReference>
<dbReference type="AlphaFoldDB" id="A0AAD5PCQ8"/>
<gene>
    <name evidence="2" type="ORF">BDA99DRAFT_560983</name>
</gene>
<reference evidence="2" key="1">
    <citation type="journal article" date="2022" name="IScience">
        <title>Evolution of zygomycete secretomes and the origins of terrestrial fungal ecologies.</title>
        <authorList>
            <person name="Chang Y."/>
            <person name="Wang Y."/>
            <person name="Mondo S."/>
            <person name="Ahrendt S."/>
            <person name="Andreopoulos W."/>
            <person name="Barry K."/>
            <person name="Beard J."/>
            <person name="Benny G.L."/>
            <person name="Blankenship S."/>
            <person name="Bonito G."/>
            <person name="Cuomo C."/>
            <person name="Desiro A."/>
            <person name="Gervers K.A."/>
            <person name="Hundley H."/>
            <person name="Kuo A."/>
            <person name="LaButti K."/>
            <person name="Lang B.F."/>
            <person name="Lipzen A."/>
            <person name="O'Donnell K."/>
            <person name="Pangilinan J."/>
            <person name="Reynolds N."/>
            <person name="Sandor L."/>
            <person name="Smith M.E."/>
            <person name="Tsang A."/>
            <person name="Grigoriev I.V."/>
            <person name="Stajich J.E."/>
            <person name="Spatafora J.W."/>
        </authorList>
    </citation>
    <scope>NUCLEOTIDE SEQUENCE</scope>
    <source>
        <strain evidence="2">RSA 2281</strain>
    </source>
</reference>
<organism evidence="2 3">
    <name type="scientific">Phascolomyces articulosus</name>
    <dbReference type="NCBI Taxonomy" id="60185"/>
    <lineage>
        <taxon>Eukaryota</taxon>
        <taxon>Fungi</taxon>
        <taxon>Fungi incertae sedis</taxon>
        <taxon>Mucoromycota</taxon>
        <taxon>Mucoromycotina</taxon>
        <taxon>Mucoromycetes</taxon>
        <taxon>Mucorales</taxon>
        <taxon>Lichtheimiaceae</taxon>
        <taxon>Phascolomyces</taxon>
    </lineage>
</organism>
<dbReference type="PANTHER" id="PTHR47815:SF1">
    <property type="entry name" value="UNIVERSAL STRESS PROTEIN A FAMILY PROTEIN C25B2.10"/>
    <property type="match status" value="1"/>
</dbReference>